<dbReference type="EMBL" id="ML991793">
    <property type="protein sequence ID" value="KAF2235209.1"/>
    <property type="molecule type" value="Genomic_DNA"/>
</dbReference>
<accession>A0A6A6HBI9</accession>
<dbReference type="Proteomes" id="UP000800092">
    <property type="component" value="Unassembled WGS sequence"/>
</dbReference>
<organism evidence="2 3">
    <name type="scientific">Viridothelium virens</name>
    <name type="common">Speckled blister lichen</name>
    <name type="synonym">Trypethelium virens</name>
    <dbReference type="NCBI Taxonomy" id="1048519"/>
    <lineage>
        <taxon>Eukaryota</taxon>
        <taxon>Fungi</taxon>
        <taxon>Dikarya</taxon>
        <taxon>Ascomycota</taxon>
        <taxon>Pezizomycotina</taxon>
        <taxon>Dothideomycetes</taxon>
        <taxon>Dothideomycetes incertae sedis</taxon>
        <taxon>Trypetheliales</taxon>
        <taxon>Trypetheliaceae</taxon>
        <taxon>Viridothelium</taxon>
    </lineage>
</organism>
<proteinExistence type="predicted"/>
<dbReference type="OrthoDB" id="5294278at2759"/>
<protein>
    <submittedName>
        <fullName evidence="2">Uncharacterized protein</fullName>
    </submittedName>
</protein>
<name>A0A6A6HBI9_VIRVR</name>
<evidence type="ECO:0000256" key="1">
    <source>
        <dbReference type="SAM" id="MobiDB-lite"/>
    </source>
</evidence>
<gene>
    <name evidence="2" type="ORF">EV356DRAFT_130923</name>
</gene>
<evidence type="ECO:0000313" key="2">
    <source>
        <dbReference type="EMBL" id="KAF2235209.1"/>
    </source>
</evidence>
<feature type="region of interest" description="Disordered" evidence="1">
    <location>
        <begin position="1"/>
        <end position="20"/>
    </location>
</feature>
<dbReference type="AlphaFoldDB" id="A0A6A6HBI9"/>
<reference evidence="2" key="1">
    <citation type="journal article" date="2020" name="Stud. Mycol.">
        <title>101 Dothideomycetes genomes: a test case for predicting lifestyles and emergence of pathogens.</title>
        <authorList>
            <person name="Haridas S."/>
            <person name="Albert R."/>
            <person name="Binder M."/>
            <person name="Bloem J."/>
            <person name="Labutti K."/>
            <person name="Salamov A."/>
            <person name="Andreopoulos B."/>
            <person name="Baker S."/>
            <person name="Barry K."/>
            <person name="Bills G."/>
            <person name="Bluhm B."/>
            <person name="Cannon C."/>
            <person name="Castanera R."/>
            <person name="Culley D."/>
            <person name="Daum C."/>
            <person name="Ezra D."/>
            <person name="Gonzalez J."/>
            <person name="Henrissat B."/>
            <person name="Kuo A."/>
            <person name="Liang C."/>
            <person name="Lipzen A."/>
            <person name="Lutzoni F."/>
            <person name="Magnuson J."/>
            <person name="Mondo S."/>
            <person name="Nolan M."/>
            <person name="Ohm R."/>
            <person name="Pangilinan J."/>
            <person name="Park H.-J."/>
            <person name="Ramirez L."/>
            <person name="Alfaro M."/>
            <person name="Sun H."/>
            <person name="Tritt A."/>
            <person name="Yoshinaga Y."/>
            <person name="Zwiers L.-H."/>
            <person name="Turgeon B."/>
            <person name="Goodwin S."/>
            <person name="Spatafora J."/>
            <person name="Crous P."/>
            <person name="Grigoriev I."/>
        </authorList>
    </citation>
    <scope>NUCLEOTIDE SEQUENCE</scope>
    <source>
        <strain evidence="2">Tuck. ex Michener</strain>
    </source>
</reference>
<keyword evidence="3" id="KW-1185">Reference proteome</keyword>
<evidence type="ECO:0000313" key="3">
    <source>
        <dbReference type="Proteomes" id="UP000800092"/>
    </source>
</evidence>
<sequence length="262" mass="28229">MSSIPTASPLSHSFPTRTNSQSPFNIPSPLRQSIFFLTGSFAGAVSLAPSYLLLSSPQPRTPFGAFVRTNLAPTLLRTGLRFWVFDLVRLNLPTSWFDKKTPPAWQVGAIGGAYGGALEVLVASAIWRPKTIPTLPENTAKNPVLRRGLEWLNATTRPASLQGLKLFMCFGMYNYLSHRGEQGELPPRSFWRCWGMAAVAGAAGGGIVGVLEQRINEQVAVQKPSDLIKIGLRHAGKGAAIIGTVIAVQATSCATALRWTDA</sequence>